<feature type="domain" description="Alpha/beta hydrolase fold-3" evidence="2">
    <location>
        <begin position="102"/>
        <end position="302"/>
    </location>
</feature>
<gene>
    <name evidence="3" type="ORF">BTJ66_07245</name>
    <name evidence="4" type="ORF">MNY58_01900</name>
</gene>
<reference evidence="3" key="1">
    <citation type="journal article" date="2017" name="Appl. Environ. Microbiol.">
        <title>Staphylococcus edaphicus sp. nov., isolated in Antarctica, harbours mecC gene and genomic islands with suspected role in adaptation to extreme environment.</title>
        <authorList>
            <person name="Pantucek R."/>
            <person name="Sedlacek I."/>
            <person name="Indrakova A."/>
            <person name="Vrbovska V."/>
            <person name="Maslanova I."/>
            <person name="Kovarovic V."/>
            <person name="Svec P."/>
            <person name="Kralova S."/>
            <person name="Kristofova L."/>
            <person name="Keklakova J."/>
            <person name="Petras P."/>
            <person name="Doskar J."/>
        </authorList>
    </citation>
    <scope>NUCLEOTIDE SEQUENCE</scope>
    <source>
        <strain evidence="3">CCM 8730</strain>
    </source>
</reference>
<dbReference type="SUPFAM" id="SSF53474">
    <property type="entry name" value="alpha/beta-Hydrolases"/>
    <property type="match status" value="1"/>
</dbReference>
<evidence type="ECO:0000259" key="2">
    <source>
        <dbReference type="Pfam" id="PF07859"/>
    </source>
</evidence>
<dbReference type="GO" id="GO:0016787">
    <property type="term" value="F:hydrolase activity"/>
    <property type="evidence" value="ECO:0007669"/>
    <property type="project" value="UniProtKB-KW"/>
</dbReference>
<dbReference type="OrthoDB" id="9815425at2"/>
<dbReference type="InterPro" id="IPR013094">
    <property type="entry name" value="AB_hydrolase_3"/>
</dbReference>
<dbReference type="InterPro" id="IPR050300">
    <property type="entry name" value="GDXG_lipolytic_enzyme"/>
</dbReference>
<organism evidence="3">
    <name type="scientific">Staphylococcus edaphicus</name>
    <dbReference type="NCBI Taxonomy" id="1955013"/>
    <lineage>
        <taxon>Bacteria</taxon>
        <taxon>Bacillati</taxon>
        <taxon>Bacillota</taxon>
        <taxon>Bacilli</taxon>
        <taxon>Bacillales</taxon>
        <taxon>Staphylococcaceae</taxon>
        <taxon>Staphylococcus</taxon>
    </lineage>
</organism>
<dbReference type="RefSeq" id="WP_099090298.1">
    <property type="nucleotide sequence ID" value="NZ_CP093217.1"/>
</dbReference>
<dbReference type="EMBL" id="CP093217">
    <property type="protein sequence ID" value="UQW81893.1"/>
    <property type="molecule type" value="Genomic_DNA"/>
</dbReference>
<evidence type="ECO:0000313" key="4">
    <source>
        <dbReference type="EMBL" id="UQW81893.1"/>
    </source>
</evidence>
<dbReference type="AlphaFoldDB" id="A0A2C6WPL4"/>
<dbReference type="PANTHER" id="PTHR48081:SF8">
    <property type="entry name" value="ALPHA_BETA HYDROLASE FOLD-3 DOMAIN-CONTAINING PROTEIN-RELATED"/>
    <property type="match status" value="1"/>
</dbReference>
<protein>
    <submittedName>
        <fullName evidence="4">Alpha/beta hydrolase</fullName>
    </submittedName>
    <submittedName>
        <fullName evidence="3">Esterase</fullName>
    </submittedName>
</protein>
<keyword evidence="5" id="KW-1185">Reference proteome</keyword>
<keyword evidence="1 4" id="KW-0378">Hydrolase</keyword>
<dbReference type="Proteomes" id="UP000223828">
    <property type="component" value="Unassembled WGS sequence"/>
</dbReference>
<dbReference type="Gene3D" id="3.40.50.1820">
    <property type="entry name" value="alpha/beta hydrolase"/>
    <property type="match status" value="1"/>
</dbReference>
<dbReference type="InterPro" id="IPR029058">
    <property type="entry name" value="AB_hydrolase_fold"/>
</dbReference>
<name>A0A2C6WPL4_9STAP</name>
<accession>A0A2C6WPL4</accession>
<evidence type="ECO:0000256" key="1">
    <source>
        <dbReference type="ARBA" id="ARBA00022801"/>
    </source>
</evidence>
<sequence length="324" mass="36643">MIRKMTAIVGMSLATSYIYARLQEKRSYKSFLQEILIKVSNMKSAFETLENAQQALNIVKDETEGTFGGTDYNFKQNVQITTVQGSTVYTVNNNNDRQQPVVLYIHGGAWFQNPLKHHFKFIDSLADELEAKVVMPVYPKVPHATYKETFSLLQTLYSHILKQVENPHQITIMGDSAGGQISLSFAQYIKMLNLAQPSNIILISPVLDATLSNPEAKVFEKIDPMLAVEGSKYFIKLWAGKLALTDWRVSPINGDIEGLGHITIAIGTKETLYPDALKLSNMLNEHKVPHDFIPGYNLFHMYPLFPIPEKDQFIAQIKKIINQH</sequence>
<evidence type="ECO:0000313" key="3">
    <source>
        <dbReference type="EMBL" id="PHK49686.1"/>
    </source>
</evidence>
<dbReference type="PANTHER" id="PTHR48081">
    <property type="entry name" value="AB HYDROLASE SUPERFAMILY PROTEIN C4A8.06C"/>
    <property type="match status" value="1"/>
</dbReference>
<dbReference type="EMBL" id="MRZN01000009">
    <property type="protein sequence ID" value="PHK49686.1"/>
    <property type="molecule type" value="Genomic_DNA"/>
</dbReference>
<evidence type="ECO:0000313" key="5">
    <source>
        <dbReference type="Proteomes" id="UP001056588"/>
    </source>
</evidence>
<reference evidence="3" key="2">
    <citation type="submission" date="2017-10" db="EMBL/GenBank/DDBJ databases">
        <authorList>
            <person name="Vrbovska V."/>
            <person name="Kovarovic V."/>
            <person name="Indrakova A."/>
        </authorList>
    </citation>
    <scope>NUCLEOTIDE SEQUENCE</scope>
    <source>
        <strain evidence="3">CCM 8730</strain>
    </source>
</reference>
<dbReference type="Pfam" id="PF07859">
    <property type="entry name" value="Abhydrolase_3"/>
    <property type="match status" value="1"/>
</dbReference>
<dbReference type="Proteomes" id="UP001056588">
    <property type="component" value="Chromosome"/>
</dbReference>
<proteinExistence type="predicted"/>
<reference evidence="4" key="3">
    <citation type="submission" date="2022-03" db="EMBL/GenBank/DDBJ databases">
        <title>Complete Genome Sequence of Staphylococcus edaphicus strain CCM 8731.</title>
        <authorList>
            <person name="Rimmer C.O."/>
            <person name="Thomas J.C."/>
        </authorList>
    </citation>
    <scope>NUCLEOTIDE SEQUENCE</scope>
    <source>
        <strain evidence="4">CCM 8731</strain>
    </source>
</reference>